<evidence type="ECO:0000313" key="2">
    <source>
        <dbReference type="EMBL" id="KFM82822.1"/>
    </source>
</evidence>
<keyword evidence="1" id="KW-0732">Signal</keyword>
<evidence type="ECO:0000313" key="3">
    <source>
        <dbReference type="Proteomes" id="UP000054359"/>
    </source>
</evidence>
<gene>
    <name evidence="2" type="ORF">X975_20303</name>
</gene>
<keyword evidence="3" id="KW-1185">Reference proteome</keyword>
<feature type="signal peptide" evidence="1">
    <location>
        <begin position="1"/>
        <end position="25"/>
    </location>
</feature>
<dbReference type="Gene3D" id="3.15.10.50">
    <property type="match status" value="1"/>
</dbReference>
<dbReference type="OrthoDB" id="6419576at2759"/>
<sequence>MTIFNQNAIYIISACLFSSALQIQAWYGGDEVERGDEFIDKLLKDMLEDHGHEYDPYLLEDNVIAFSKKIAFVNVTGEAKLHNGYILGLKTLHRPDHCYVTEKDGRLYVKADLGAGVLDFRYDGTMKFMNFGPTIHVFGSLAYLEVHMEFTVDSKTGKDGELTEFYIDDIKGMKVWVTGLGPLNWSLNYIISGVTTLFEGYIRSFIQNKVRR</sequence>
<organism evidence="2 3">
    <name type="scientific">Stegodyphus mimosarum</name>
    <name type="common">African social velvet spider</name>
    <dbReference type="NCBI Taxonomy" id="407821"/>
    <lineage>
        <taxon>Eukaryota</taxon>
        <taxon>Metazoa</taxon>
        <taxon>Ecdysozoa</taxon>
        <taxon>Arthropoda</taxon>
        <taxon>Chelicerata</taxon>
        <taxon>Arachnida</taxon>
        <taxon>Araneae</taxon>
        <taxon>Araneomorphae</taxon>
        <taxon>Entelegynae</taxon>
        <taxon>Eresoidea</taxon>
        <taxon>Eresidae</taxon>
        <taxon>Stegodyphus</taxon>
    </lineage>
</organism>
<accession>A0A087UZN3</accession>
<reference evidence="2 3" key="1">
    <citation type="submission" date="2013-11" db="EMBL/GenBank/DDBJ databases">
        <title>Genome sequencing of Stegodyphus mimosarum.</title>
        <authorList>
            <person name="Bechsgaard J."/>
        </authorList>
    </citation>
    <scope>NUCLEOTIDE SEQUENCE [LARGE SCALE GENOMIC DNA]</scope>
</reference>
<proteinExistence type="predicted"/>
<evidence type="ECO:0000256" key="1">
    <source>
        <dbReference type="SAM" id="SignalP"/>
    </source>
</evidence>
<dbReference type="AlphaFoldDB" id="A0A087UZN3"/>
<feature type="chain" id="PRO_5001831061" evidence="1">
    <location>
        <begin position="26"/>
        <end position="212"/>
    </location>
</feature>
<dbReference type="Proteomes" id="UP000054359">
    <property type="component" value="Unassembled WGS sequence"/>
</dbReference>
<dbReference type="InterPro" id="IPR038602">
    <property type="entry name" value="Mite_allergen_7_sf"/>
</dbReference>
<protein>
    <submittedName>
        <fullName evidence="2">Mite allergen Lep d 7</fullName>
    </submittedName>
</protein>
<dbReference type="InterPro" id="IPR020234">
    <property type="entry name" value="Mite_allergen_group-7"/>
</dbReference>
<dbReference type="OMA" id="QRTGNCR"/>
<dbReference type="Pfam" id="PF16984">
    <property type="entry name" value="Grp7_allergen"/>
    <property type="match status" value="1"/>
</dbReference>
<name>A0A087UZN3_STEMI</name>
<feature type="non-terminal residue" evidence="2">
    <location>
        <position position="212"/>
    </location>
</feature>
<dbReference type="EMBL" id="KK122496">
    <property type="protein sequence ID" value="KFM82822.1"/>
    <property type="molecule type" value="Genomic_DNA"/>
</dbReference>